<dbReference type="Gene3D" id="3.80.10.10">
    <property type="entry name" value="Ribonuclease Inhibitor"/>
    <property type="match status" value="1"/>
</dbReference>
<proteinExistence type="predicted"/>
<dbReference type="OrthoDB" id="6488436at2759"/>
<comment type="caution">
    <text evidence="1">The sequence shown here is derived from an EMBL/GenBank/DDBJ whole genome shotgun (WGS) entry which is preliminary data.</text>
</comment>
<accession>A0A1V9XC66</accession>
<gene>
    <name evidence="1" type="ORF">BIW11_11298</name>
</gene>
<organism evidence="1 2">
    <name type="scientific">Tropilaelaps mercedesae</name>
    <dbReference type="NCBI Taxonomy" id="418985"/>
    <lineage>
        <taxon>Eukaryota</taxon>
        <taxon>Metazoa</taxon>
        <taxon>Ecdysozoa</taxon>
        <taxon>Arthropoda</taxon>
        <taxon>Chelicerata</taxon>
        <taxon>Arachnida</taxon>
        <taxon>Acari</taxon>
        <taxon>Parasitiformes</taxon>
        <taxon>Mesostigmata</taxon>
        <taxon>Gamasina</taxon>
        <taxon>Dermanyssoidea</taxon>
        <taxon>Laelapidae</taxon>
        <taxon>Tropilaelaps</taxon>
    </lineage>
</organism>
<dbReference type="EMBL" id="MNPL01015700">
    <property type="protein sequence ID" value="OQR70942.1"/>
    <property type="molecule type" value="Genomic_DNA"/>
</dbReference>
<evidence type="ECO:0000313" key="2">
    <source>
        <dbReference type="Proteomes" id="UP000192247"/>
    </source>
</evidence>
<dbReference type="InterPro" id="IPR032675">
    <property type="entry name" value="LRR_dom_sf"/>
</dbReference>
<dbReference type="InParanoid" id="A0A1V9XC66"/>
<evidence type="ECO:0000313" key="1">
    <source>
        <dbReference type="EMBL" id="OQR70942.1"/>
    </source>
</evidence>
<keyword evidence="2" id="KW-1185">Reference proteome</keyword>
<dbReference type="AlphaFoldDB" id="A0A1V9XC66"/>
<sequence length="333" mass="37512">RKTDVSEPLSRCCEVLDGVTPARLRVVLTSTLKARSAEPTQELIIRGNHRVILRWPLSARKIKDLAKACPCIKQLSVEQMNLRASGRNRCVSLEHFPSTLTTLSIRDSLVEVNTFLRTTQDPAFTNMRVLDLGGTINACGANYAWPPMENLEELYLEGARGLSSVKFLQNILVNCPALKAIDLEGTDVDSDVMVTLASFANHLRKIFLGFTDLRDSGLYALNQRNLVFRSLEVLCLADTTVSQLGLDQLRRSAPKLREVTVNRCVVLEDVQDDDVFLPLRVYRIHNVHIGAVFRNRGCEHFKAVHSRRHASSKLKLYSSKRTKNTMRRIGLFV</sequence>
<feature type="non-terminal residue" evidence="1">
    <location>
        <position position="1"/>
    </location>
</feature>
<dbReference type="Proteomes" id="UP000192247">
    <property type="component" value="Unassembled WGS sequence"/>
</dbReference>
<dbReference type="SUPFAM" id="SSF52047">
    <property type="entry name" value="RNI-like"/>
    <property type="match status" value="1"/>
</dbReference>
<protein>
    <submittedName>
        <fullName evidence="1">Uncharacterized protein</fullName>
    </submittedName>
</protein>
<name>A0A1V9XC66_9ACAR</name>
<reference evidence="1 2" key="1">
    <citation type="journal article" date="2017" name="Gigascience">
        <title>Draft genome of the honey bee ectoparasitic mite, Tropilaelaps mercedesae, is shaped by the parasitic life history.</title>
        <authorList>
            <person name="Dong X."/>
            <person name="Armstrong S.D."/>
            <person name="Xia D."/>
            <person name="Makepeace B.L."/>
            <person name="Darby A.C."/>
            <person name="Kadowaki T."/>
        </authorList>
    </citation>
    <scope>NUCLEOTIDE SEQUENCE [LARGE SCALE GENOMIC DNA]</scope>
    <source>
        <strain evidence="1">Wuxi-XJTLU</strain>
    </source>
</reference>